<dbReference type="PROSITE" id="PS50865">
    <property type="entry name" value="ZF_MYND_2"/>
    <property type="match status" value="1"/>
</dbReference>
<dbReference type="EMBL" id="MU005587">
    <property type="protein sequence ID" value="KAF2682373.1"/>
    <property type="molecule type" value="Genomic_DNA"/>
</dbReference>
<keyword evidence="3" id="KW-0862">Zinc</keyword>
<proteinExistence type="predicted"/>
<dbReference type="PANTHER" id="PTHR12197">
    <property type="entry name" value="HISTONE-LYSINE N-METHYLTRANSFERASE SMYD"/>
    <property type="match status" value="1"/>
</dbReference>
<accession>A0A6G1IWN7</accession>
<sequence length="525" mass="59024">MSQEAKQAKPSPYYLARSKNCIGDGLFAGVNFKGGETIIALKRPLLASLESERLKDTCANCFVWTEESSIGSRLYVKEGTTVQTCAGCKRFRYCSKACQKAAWNRGHKHECKNLRSVSDKEIPKAVLGCMELLVRRKHKLIDDDTWVMLQALETHIDDFVQNGKYPGIELMAMGTSQFSATQNTFTKEFVAAMYARILSNALTLITPTFDPLGIMIDPLLCHMNHSCDPNAYVIMDGPQVQIRTLKDTKKDEEIYISYIDPTNPFARRQNELRARWFFACKCSKCQNGTETQEDEWAIAPKDLNAGFKKMADMWLDANPDLASDPANYVDDSTDGRRVAALQGEVFKLHEDAQTADPEEAIRHIESALDLCRQSGLWRIHRQPVPALRDDLIVNALAAGKYELAWAHCVKRHQSVLPKLYPQPYHPVRVIQTWQMAMLAQYLASTGIEVKPGVDMAVIAGVLINMVNEAAKTSHGPENAFSKSVQEKFKEVETEILGKFGSRDVMDNAVKMQEKKLIEMGDLVEF</sequence>
<dbReference type="Pfam" id="PF01753">
    <property type="entry name" value="zf-MYND"/>
    <property type="match status" value="1"/>
</dbReference>
<evidence type="ECO:0000256" key="1">
    <source>
        <dbReference type="ARBA" id="ARBA00022723"/>
    </source>
</evidence>
<organism evidence="7 8">
    <name type="scientific">Lentithecium fluviatile CBS 122367</name>
    <dbReference type="NCBI Taxonomy" id="1168545"/>
    <lineage>
        <taxon>Eukaryota</taxon>
        <taxon>Fungi</taxon>
        <taxon>Dikarya</taxon>
        <taxon>Ascomycota</taxon>
        <taxon>Pezizomycotina</taxon>
        <taxon>Dothideomycetes</taxon>
        <taxon>Pleosporomycetidae</taxon>
        <taxon>Pleosporales</taxon>
        <taxon>Massarineae</taxon>
        <taxon>Lentitheciaceae</taxon>
        <taxon>Lentithecium</taxon>
    </lineage>
</organism>
<evidence type="ECO:0000256" key="3">
    <source>
        <dbReference type="ARBA" id="ARBA00022833"/>
    </source>
</evidence>
<dbReference type="Gene3D" id="6.10.140.2220">
    <property type="match status" value="1"/>
</dbReference>
<dbReference type="GO" id="GO:0005634">
    <property type="term" value="C:nucleus"/>
    <property type="evidence" value="ECO:0007669"/>
    <property type="project" value="TreeGrafter"/>
</dbReference>
<dbReference type="SUPFAM" id="SSF82199">
    <property type="entry name" value="SET domain"/>
    <property type="match status" value="1"/>
</dbReference>
<dbReference type="PROSITE" id="PS50280">
    <property type="entry name" value="SET"/>
    <property type="match status" value="1"/>
</dbReference>
<evidence type="ECO:0000313" key="8">
    <source>
        <dbReference type="Proteomes" id="UP000799291"/>
    </source>
</evidence>
<dbReference type="InterPro" id="IPR046341">
    <property type="entry name" value="SET_dom_sf"/>
</dbReference>
<evidence type="ECO:0000259" key="5">
    <source>
        <dbReference type="PROSITE" id="PS50280"/>
    </source>
</evidence>
<dbReference type="OrthoDB" id="5945798at2759"/>
<keyword evidence="1" id="KW-0479">Metal-binding</keyword>
<evidence type="ECO:0000256" key="2">
    <source>
        <dbReference type="ARBA" id="ARBA00022771"/>
    </source>
</evidence>
<gene>
    <name evidence="7" type="ORF">K458DRAFT_390857</name>
</gene>
<dbReference type="InterPro" id="IPR050869">
    <property type="entry name" value="H3K4_H4K5_MeTrfase"/>
</dbReference>
<dbReference type="Gene3D" id="1.10.220.160">
    <property type="match status" value="1"/>
</dbReference>
<evidence type="ECO:0000259" key="6">
    <source>
        <dbReference type="PROSITE" id="PS50865"/>
    </source>
</evidence>
<dbReference type="Pfam" id="PF00856">
    <property type="entry name" value="SET"/>
    <property type="match status" value="1"/>
</dbReference>
<dbReference type="Proteomes" id="UP000799291">
    <property type="component" value="Unassembled WGS sequence"/>
</dbReference>
<feature type="domain" description="SET" evidence="5">
    <location>
        <begin position="11"/>
        <end position="259"/>
    </location>
</feature>
<reference evidence="7" key="1">
    <citation type="journal article" date="2020" name="Stud. Mycol.">
        <title>101 Dothideomycetes genomes: a test case for predicting lifestyles and emergence of pathogens.</title>
        <authorList>
            <person name="Haridas S."/>
            <person name="Albert R."/>
            <person name="Binder M."/>
            <person name="Bloem J."/>
            <person name="Labutti K."/>
            <person name="Salamov A."/>
            <person name="Andreopoulos B."/>
            <person name="Baker S."/>
            <person name="Barry K."/>
            <person name="Bills G."/>
            <person name="Bluhm B."/>
            <person name="Cannon C."/>
            <person name="Castanera R."/>
            <person name="Culley D."/>
            <person name="Daum C."/>
            <person name="Ezra D."/>
            <person name="Gonzalez J."/>
            <person name="Henrissat B."/>
            <person name="Kuo A."/>
            <person name="Liang C."/>
            <person name="Lipzen A."/>
            <person name="Lutzoni F."/>
            <person name="Magnuson J."/>
            <person name="Mondo S."/>
            <person name="Nolan M."/>
            <person name="Ohm R."/>
            <person name="Pangilinan J."/>
            <person name="Park H.-J."/>
            <person name="Ramirez L."/>
            <person name="Alfaro M."/>
            <person name="Sun H."/>
            <person name="Tritt A."/>
            <person name="Yoshinaga Y."/>
            <person name="Zwiers L.-H."/>
            <person name="Turgeon B."/>
            <person name="Goodwin S."/>
            <person name="Spatafora J."/>
            <person name="Crous P."/>
            <person name="Grigoriev I."/>
        </authorList>
    </citation>
    <scope>NUCLEOTIDE SEQUENCE</scope>
    <source>
        <strain evidence="7">CBS 122367</strain>
    </source>
</reference>
<evidence type="ECO:0000313" key="7">
    <source>
        <dbReference type="EMBL" id="KAF2682373.1"/>
    </source>
</evidence>
<dbReference type="AlphaFoldDB" id="A0A6G1IWN7"/>
<dbReference type="InterPro" id="IPR002893">
    <property type="entry name" value="Znf_MYND"/>
</dbReference>
<evidence type="ECO:0000256" key="4">
    <source>
        <dbReference type="PROSITE-ProRule" id="PRU00134"/>
    </source>
</evidence>
<name>A0A6G1IWN7_9PLEO</name>
<keyword evidence="8" id="KW-1185">Reference proteome</keyword>
<dbReference type="Gene3D" id="2.170.270.10">
    <property type="entry name" value="SET domain"/>
    <property type="match status" value="1"/>
</dbReference>
<dbReference type="GO" id="GO:0008270">
    <property type="term" value="F:zinc ion binding"/>
    <property type="evidence" value="ECO:0007669"/>
    <property type="project" value="UniProtKB-KW"/>
</dbReference>
<dbReference type="PANTHER" id="PTHR12197:SF251">
    <property type="entry name" value="EG:BACR7C10.4 PROTEIN"/>
    <property type="match status" value="1"/>
</dbReference>
<feature type="domain" description="MYND-type" evidence="6">
    <location>
        <begin position="58"/>
        <end position="111"/>
    </location>
</feature>
<protein>
    <submittedName>
        <fullName evidence="7">SET domain-containing protein</fullName>
    </submittedName>
</protein>
<dbReference type="InterPro" id="IPR001214">
    <property type="entry name" value="SET_dom"/>
</dbReference>
<dbReference type="SUPFAM" id="SSF144232">
    <property type="entry name" value="HIT/MYND zinc finger-like"/>
    <property type="match status" value="1"/>
</dbReference>
<keyword evidence="2 4" id="KW-0863">Zinc-finger</keyword>
<dbReference type="CDD" id="cd20071">
    <property type="entry name" value="SET_SMYD"/>
    <property type="match status" value="1"/>
</dbReference>